<dbReference type="Proteomes" id="UP000035337">
    <property type="component" value="Chromosome"/>
</dbReference>
<evidence type="ECO:0000256" key="1">
    <source>
        <dbReference type="SAM" id="Phobius"/>
    </source>
</evidence>
<sequence>MIWFFRICLILAGPIIAYLKFNPTLETAAAGLGAALVLVFAEYFLERIFCKKTKTNFAILDASALSDARIYYAAKTRFLSFNYIIAGFVISQLKTLEASRDLAVKNSARRGLNTAEKFQKDEFIKTKTFAKSYKNLENSDAKLIEAAKNLNALIITADFSLTRAAAAAQVAVLNINDLASSLSKIYLPGENLTIYLAKEGSQHNQAAGYLNDGTLVVAEDGKKFIGKRVTLKVTSVVQTSSGKMIFGKVETEILQNKHSHHKFQGHTEHR</sequence>
<dbReference type="RefSeq" id="WP_052571299.1">
    <property type="nucleotide sequence ID" value="NZ_CP009498.1"/>
</dbReference>
<dbReference type="KEGG" id="epo:Epro_1226"/>
<dbReference type="EMBL" id="CP009498">
    <property type="protein sequence ID" value="AKL98605.1"/>
    <property type="molecule type" value="Genomic_DNA"/>
</dbReference>
<keyword evidence="1" id="KW-1133">Transmembrane helix</keyword>
<dbReference type="STRING" id="1408281.Epro_1226"/>
<dbReference type="Gene3D" id="3.40.50.1010">
    <property type="entry name" value="5'-nuclease"/>
    <property type="match status" value="1"/>
</dbReference>
<organism evidence="2 3">
    <name type="scientific">Endomicrobium proavitum</name>
    <dbReference type="NCBI Taxonomy" id="1408281"/>
    <lineage>
        <taxon>Bacteria</taxon>
        <taxon>Pseudomonadati</taxon>
        <taxon>Elusimicrobiota</taxon>
        <taxon>Endomicrobiia</taxon>
        <taxon>Endomicrobiales</taxon>
        <taxon>Endomicrobiaceae</taxon>
        <taxon>Endomicrobium</taxon>
    </lineage>
</organism>
<name>A0A0G3WL44_9BACT</name>
<evidence type="ECO:0000313" key="3">
    <source>
        <dbReference type="Proteomes" id="UP000035337"/>
    </source>
</evidence>
<dbReference type="SUPFAM" id="SSF88723">
    <property type="entry name" value="PIN domain-like"/>
    <property type="match status" value="1"/>
</dbReference>
<dbReference type="CDD" id="cd09877">
    <property type="entry name" value="PIN_YacL-like"/>
    <property type="match status" value="1"/>
</dbReference>
<accession>A0A0G3WL44</accession>
<keyword evidence="3" id="KW-1185">Reference proteome</keyword>
<dbReference type="AlphaFoldDB" id="A0A0G3WL44"/>
<evidence type="ECO:0000313" key="2">
    <source>
        <dbReference type="EMBL" id="AKL98605.1"/>
    </source>
</evidence>
<keyword evidence="1" id="KW-0472">Membrane</keyword>
<feature type="transmembrane region" description="Helical" evidence="1">
    <location>
        <begin position="27"/>
        <end position="45"/>
    </location>
</feature>
<reference evidence="2 3" key="1">
    <citation type="submission" date="2014-09" db="EMBL/GenBank/DDBJ databases">
        <title>Complete genome sequence of Endomicrobium proavitum.</title>
        <authorList>
            <person name="Zheng H."/>
        </authorList>
    </citation>
    <scope>NUCLEOTIDE SEQUENCE [LARGE SCALE GENOMIC DNA]</scope>
    <source>
        <strain evidence="2 3">Rsa215</strain>
    </source>
</reference>
<dbReference type="InterPro" id="IPR029060">
    <property type="entry name" value="PIN-like_dom_sf"/>
</dbReference>
<protein>
    <submittedName>
        <fullName evidence="2">Putative membrane protein</fullName>
    </submittedName>
</protein>
<dbReference type="OrthoDB" id="9780734at2"/>
<proteinExistence type="predicted"/>
<gene>
    <name evidence="2" type="primary">yacL</name>
    <name evidence="2" type="ORF">Epro_1226</name>
</gene>
<keyword evidence="1" id="KW-0812">Transmembrane</keyword>